<keyword evidence="1" id="KW-0732">Signal</keyword>
<feature type="signal peptide" evidence="1">
    <location>
        <begin position="1"/>
        <end position="20"/>
    </location>
</feature>
<dbReference type="Gene3D" id="2.60.120.1130">
    <property type="match status" value="1"/>
</dbReference>
<reference evidence="3" key="1">
    <citation type="submission" date="2018-07" db="EMBL/GenBank/DDBJ databases">
        <authorList>
            <consortium name="Genoscope - CEA"/>
            <person name="William W."/>
        </authorList>
    </citation>
    <scope>NUCLEOTIDE SEQUENCE</scope>
    <source>
        <strain evidence="3">IK1</strain>
    </source>
</reference>
<name>A0A653AC76_9BACT</name>
<evidence type="ECO:0000313" key="3">
    <source>
        <dbReference type="EMBL" id="VBB45672.1"/>
    </source>
</evidence>
<dbReference type="Gene3D" id="2.60.40.3140">
    <property type="match status" value="1"/>
</dbReference>
<dbReference type="EMBL" id="UPXZ01000025">
    <property type="protein sequence ID" value="VBB45672.1"/>
    <property type="molecule type" value="Genomic_DNA"/>
</dbReference>
<sequence>MKKRVLISVSLLLIITQTFANDYESRAKAVRDSIWGWNMTMFNNRTVPTEFANESAIILADYEEINASGKSKLRFLSSLSVNKELYYTSTTRKMVKINDKAALERFSEFSFTESDKKIGYNTVNTMNTYLGARIIKPDGSIKEINVKEAVTVTENKKGTDNYKKLAIPDLQIGDILDYFIQEDYKLDAENVPQSLFVFSGRYPILNYKVHCEINKNLTVEYRSINGAPDFTKTVNEDITYLDAEKENIPKIEILYWTAFYRQLPMIRMNILNNASKVIYKPKSARTKGIYPNLNPDYVMTDYLNLTNDISIYYTVNGSSKTKKHIKNFRTKNPNASNKELADFIYNATKVEWMSYKPIPLLFFHVLNNLLSDNNIQSKIGFITSNTGARPNEIMSMDDLEPIISTVNGQFYTLPTIFSFAGEISTDAENEIAVTQPFKSSMFSTKNMFDFSKSSKEIVPATIAEQNKSKYNSEIGFIDINSQDVTLKLTQEHSGHMKYNGQQRILNFYDADRELRKSLDITTDYISDFGGSAKNKNELNIKLEERRKAQKDSIKSDLEDFHGSKIKEVSNYNILSQGVTNKDSTFKYEAIYTIEGLIKRAGNNIIFSAGKLIGEQLKVDDEDRNRTLDVYMPFARTLEYNILIYIPEGYKIESVDNFKVNIQNEYAAFTSEPVFENNKLIIRVKKSYLKSFIPIAEWNNMLQMLDAANVLFGQSIVLKKV</sequence>
<organism evidence="3">
    <name type="scientific">uncultured Paludibacter sp</name>
    <dbReference type="NCBI Taxonomy" id="497635"/>
    <lineage>
        <taxon>Bacteria</taxon>
        <taxon>Pseudomonadati</taxon>
        <taxon>Bacteroidota</taxon>
        <taxon>Bacteroidia</taxon>
        <taxon>Bacteroidales</taxon>
        <taxon>Paludibacteraceae</taxon>
        <taxon>Paludibacter</taxon>
        <taxon>environmental samples</taxon>
    </lineage>
</organism>
<evidence type="ECO:0000256" key="1">
    <source>
        <dbReference type="SAM" id="SignalP"/>
    </source>
</evidence>
<accession>A0A653AC76</accession>
<dbReference type="Pfam" id="PF12969">
    <property type="entry name" value="DUF3857"/>
    <property type="match status" value="1"/>
</dbReference>
<feature type="domain" description="DUF3857" evidence="2">
    <location>
        <begin position="88"/>
        <end position="251"/>
    </location>
</feature>
<protein>
    <recommendedName>
        <fullName evidence="2">DUF3857 domain-containing protein</fullName>
    </recommendedName>
</protein>
<feature type="chain" id="PRO_5025067405" description="DUF3857 domain-containing protein" evidence="1">
    <location>
        <begin position="21"/>
        <end position="720"/>
    </location>
</feature>
<proteinExistence type="predicted"/>
<dbReference type="InterPro" id="IPR024618">
    <property type="entry name" value="DUF3857"/>
</dbReference>
<gene>
    <name evidence="3" type="ORF">TRIP_D310067</name>
</gene>
<dbReference type="AlphaFoldDB" id="A0A653AC76"/>
<evidence type="ECO:0000259" key="2">
    <source>
        <dbReference type="Pfam" id="PF12969"/>
    </source>
</evidence>